<evidence type="ECO:0000313" key="2">
    <source>
        <dbReference type="EMBL" id="KAI7749416.1"/>
    </source>
</evidence>
<comment type="caution">
    <text evidence="2">The sequence shown here is derived from an EMBL/GenBank/DDBJ whole genome shotgun (WGS) entry which is preliminary data.</text>
</comment>
<gene>
    <name evidence="2" type="ORF">M8C21_015237</name>
</gene>
<dbReference type="EMBL" id="JAMZMK010006367">
    <property type="protein sequence ID" value="KAI7749416.1"/>
    <property type="molecule type" value="Genomic_DNA"/>
</dbReference>
<protein>
    <submittedName>
        <fullName evidence="2">Uncharacterized protein</fullName>
    </submittedName>
</protein>
<sequence length="108" mass="11747">MQNPPPPSQVQNPPPPVHPPLSQPSPPVAPAAAFGVPATYTSAFSSSSSSSGGLYQILDVIQNGSKRWKEVVHMVIFVLRSSFCKQLANFYEWIGDTTHKTEEKLVTL</sequence>
<name>A0AAD5CW87_AMBAR</name>
<proteinExistence type="predicted"/>
<evidence type="ECO:0000313" key="3">
    <source>
        <dbReference type="Proteomes" id="UP001206925"/>
    </source>
</evidence>
<evidence type="ECO:0000256" key="1">
    <source>
        <dbReference type="SAM" id="MobiDB-lite"/>
    </source>
</evidence>
<accession>A0AAD5CW87</accession>
<dbReference type="AlphaFoldDB" id="A0AAD5CW87"/>
<reference evidence="2" key="1">
    <citation type="submission" date="2022-06" db="EMBL/GenBank/DDBJ databases">
        <title>Uncovering the hologenomic basis of an extraordinary plant invasion.</title>
        <authorList>
            <person name="Bieker V.C."/>
            <person name="Martin M.D."/>
            <person name="Gilbert T."/>
            <person name="Hodgins K."/>
            <person name="Battlay P."/>
            <person name="Petersen B."/>
            <person name="Wilson J."/>
        </authorList>
    </citation>
    <scope>NUCLEOTIDE SEQUENCE</scope>
    <source>
        <strain evidence="2">AA19_3_7</strain>
        <tissue evidence="2">Leaf</tissue>
    </source>
</reference>
<dbReference type="Proteomes" id="UP001206925">
    <property type="component" value="Unassembled WGS sequence"/>
</dbReference>
<keyword evidence="3" id="KW-1185">Reference proteome</keyword>
<organism evidence="2 3">
    <name type="scientific">Ambrosia artemisiifolia</name>
    <name type="common">Common ragweed</name>
    <dbReference type="NCBI Taxonomy" id="4212"/>
    <lineage>
        <taxon>Eukaryota</taxon>
        <taxon>Viridiplantae</taxon>
        <taxon>Streptophyta</taxon>
        <taxon>Embryophyta</taxon>
        <taxon>Tracheophyta</taxon>
        <taxon>Spermatophyta</taxon>
        <taxon>Magnoliopsida</taxon>
        <taxon>eudicotyledons</taxon>
        <taxon>Gunneridae</taxon>
        <taxon>Pentapetalae</taxon>
        <taxon>asterids</taxon>
        <taxon>campanulids</taxon>
        <taxon>Asterales</taxon>
        <taxon>Asteraceae</taxon>
        <taxon>Asteroideae</taxon>
        <taxon>Heliantheae alliance</taxon>
        <taxon>Heliantheae</taxon>
        <taxon>Ambrosia</taxon>
    </lineage>
</organism>
<feature type="region of interest" description="Disordered" evidence="1">
    <location>
        <begin position="1"/>
        <end position="28"/>
    </location>
</feature>